<evidence type="ECO:0000313" key="2">
    <source>
        <dbReference type="Proteomes" id="UP000828048"/>
    </source>
</evidence>
<protein>
    <submittedName>
        <fullName evidence="1">Uncharacterized protein</fullName>
    </submittedName>
</protein>
<keyword evidence="2" id="KW-1185">Reference proteome</keyword>
<dbReference type="EMBL" id="CM037153">
    <property type="protein sequence ID" value="KAH7857272.1"/>
    <property type="molecule type" value="Genomic_DNA"/>
</dbReference>
<reference evidence="1 2" key="1">
    <citation type="journal article" date="2021" name="Hortic Res">
        <title>High-quality reference genome and annotation aids understanding of berry development for evergreen blueberry (Vaccinium darrowii).</title>
        <authorList>
            <person name="Yu J."/>
            <person name="Hulse-Kemp A.M."/>
            <person name="Babiker E."/>
            <person name="Staton M."/>
        </authorList>
    </citation>
    <scope>NUCLEOTIDE SEQUENCE [LARGE SCALE GENOMIC DNA]</scope>
    <source>
        <strain evidence="2">cv. NJ 8807/NJ 8810</strain>
        <tissue evidence="1">Young leaf</tissue>
    </source>
</reference>
<proteinExistence type="predicted"/>
<sequence length="83" mass="9046">MIFLPIGCTFGAGMFEMEKVEKVVVPTVLELMHGMALDSLCSSNLNKISTKESTLLLALLSNSRDLLNCSLLATTQFPLRGIQ</sequence>
<gene>
    <name evidence="1" type="ORF">Vadar_010808</name>
</gene>
<evidence type="ECO:0000313" key="1">
    <source>
        <dbReference type="EMBL" id="KAH7857272.1"/>
    </source>
</evidence>
<name>A0ACB7YVK3_9ERIC</name>
<dbReference type="Proteomes" id="UP000828048">
    <property type="component" value="Chromosome 3"/>
</dbReference>
<comment type="caution">
    <text evidence="1">The sequence shown here is derived from an EMBL/GenBank/DDBJ whole genome shotgun (WGS) entry which is preliminary data.</text>
</comment>
<organism evidence="1 2">
    <name type="scientific">Vaccinium darrowii</name>
    <dbReference type="NCBI Taxonomy" id="229202"/>
    <lineage>
        <taxon>Eukaryota</taxon>
        <taxon>Viridiplantae</taxon>
        <taxon>Streptophyta</taxon>
        <taxon>Embryophyta</taxon>
        <taxon>Tracheophyta</taxon>
        <taxon>Spermatophyta</taxon>
        <taxon>Magnoliopsida</taxon>
        <taxon>eudicotyledons</taxon>
        <taxon>Gunneridae</taxon>
        <taxon>Pentapetalae</taxon>
        <taxon>asterids</taxon>
        <taxon>Ericales</taxon>
        <taxon>Ericaceae</taxon>
        <taxon>Vaccinioideae</taxon>
        <taxon>Vaccinieae</taxon>
        <taxon>Vaccinium</taxon>
    </lineage>
</organism>
<accession>A0ACB7YVK3</accession>